<name>A0ABW6PLY3_9NOCA</name>
<dbReference type="Gene3D" id="3.40.50.12780">
    <property type="entry name" value="N-terminal domain of ligase-like"/>
    <property type="match status" value="2"/>
</dbReference>
<gene>
    <name evidence="5" type="ORF">ACFYTF_11390</name>
</gene>
<dbReference type="PANTHER" id="PTHR44845:SF6">
    <property type="entry name" value="BETA-ALANINE-ACTIVATING ENZYME"/>
    <property type="match status" value="1"/>
</dbReference>
<evidence type="ECO:0000256" key="2">
    <source>
        <dbReference type="ARBA" id="ARBA00022553"/>
    </source>
</evidence>
<keyword evidence="2" id="KW-0597">Phosphoprotein</keyword>
<protein>
    <submittedName>
        <fullName evidence="5">AMP-binding protein</fullName>
    </submittedName>
</protein>
<dbReference type="RefSeq" id="WP_387700060.1">
    <property type="nucleotide sequence ID" value="NZ_JBIAMX010000005.1"/>
</dbReference>
<keyword evidence="1" id="KW-0596">Phosphopantetheine</keyword>
<dbReference type="PANTHER" id="PTHR44845">
    <property type="entry name" value="CARRIER DOMAIN-CONTAINING PROTEIN"/>
    <property type="match status" value="1"/>
</dbReference>
<accession>A0ABW6PLY3</accession>
<feature type="region of interest" description="Disordered" evidence="3">
    <location>
        <begin position="1"/>
        <end position="38"/>
    </location>
</feature>
<feature type="domain" description="AMP-dependent synthetase/ligase" evidence="4">
    <location>
        <begin position="186"/>
        <end position="380"/>
    </location>
</feature>
<feature type="compositionally biased region" description="Low complexity" evidence="3">
    <location>
        <begin position="15"/>
        <end position="25"/>
    </location>
</feature>
<feature type="domain" description="AMP-dependent synthetase/ligase" evidence="4">
    <location>
        <begin position="42"/>
        <end position="146"/>
    </location>
</feature>
<comment type="caution">
    <text evidence="5">The sequence shown here is derived from an EMBL/GenBank/DDBJ whole genome shotgun (WGS) entry which is preliminary data.</text>
</comment>
<evidence type="ECO:0000256" key="1">
    <source>
        <dbReference type="ARBA" id="ARBA00022450"/>
    </source>
</evidence>
<proteinExistence type="predicted"/>
<dbReference type="Proteomes" id="UP001601444">
    <property type="component" value="Unassembled WGS sequence"/>
</dbReference>
<evidence type="ECO:0000259" key="4">
    <source>
        <dbReference type="Pfam" id="PF00501"/>
    </source>
</evidence>
<keyword evidence="6" id="KW-1185">Reference proteome</keyword>
<feature type="domain" description="AMP-dependent synthetase/ligase" evidence="4">
    <location>
        <begin position="459"/>
        <end position="811"/>
    </location>
</feature>
<evidence type="ECO:0000313" key="5">
    <source>
        <dbReference type="EMBL" id="MFF0543427.1"/>
    </source>
</evidence>
<dbReference type="InterPro" id="IPR042099">
    <property type="entry name" value="ANL_N_sf"/>
</dbReference>
<feature type="compositionally biased region" description="Polar residues" evidence="3">
    <location>
        <begin position="1"/>
        <end position="11"/>
    </location>
</feature>
<dbReference type="SUPFAM" id="SSF56801">
    <property type="entry name" value="Acetyl-CoA synthetase-like"/>
    <property type="match status" value="2"/>
</dbReference>
<evidence type="ECO:0000256" key="3">
    <source>
        <dbReference type="SAM" id="MobiDB-lite"/>
    </source>
</evidence>
<reference evidence="5 6" key="1">
    <citation type="submission" date="2024-10" db="EMBL/GenBank/DDBJ databases">
        <title>The Natural Products Discovery Center: Release of the First 8490 Sequenced Strains for Exploring Actinobacteria Biosynthetic Diversity.</title>
        <authorList>
            <person name="Kalkreuter E."/>
            <person name="Kautsar S.A."/>
            <person name="Yang D."/>
            <person name="Bader C.D."/>
            <person name="Teijaro C.N."/>
            <person name="Fluegel L."/>
            <person name="Davis C.M."/>
            <person name="Simpson J.R."/>
            <person name="Lauterbach L."/>
            <person name="Steele A.D."/>
            <person name="Gui C."/>
            <person name="Meng S."/>
            <person name="Li G."/>
            <person name="Viehrig K."/>
            <person name="Ye F."/>
            <person name="Su P."/>
            <person name="Kiefer A.F."/>
            <person name="Nichols A."/>
            <person name="Cepeda A.J."/>
            <person name="Yan W."/>
            <person name="Fan B."/>
            <person name="Jiang Y."/>
            <person name="Adhikari A."/>
            <person name="Zheng C.-J."/>
            <person name="Schuster L."/>
            <person name="Cowan T.M."/>
            <person name="Smanski M.J."/>
            <person name="Chevrette M.G."/>
            <person name="De Carvalho L.P.S."/>
            <person name="Shen B."/>
        </authorList>
    </citation>
    <scope>NUCLEOTIDE SEQUENCE [LARGE SCALE GENOMIC DNA]</scope>
    <source>
        <strain evidence="5 6">NPDC004045</strain>
    </source>
</reference>
<organism evidence="5 6">
    <name type="scientific">Nocardia thailandica</name>
    <dbReference type="NCBI Taxonomy" id="257275"/>
    <lineage>
        <taxon>Bacteria</taxon>
        <taxon>Bacillati</taxon>
        <taxon>Actinomycetota</taxon>
        <taxon>Actinomycetes</taxon>
        <taxon>Mycobacteriales</taxon>
        <taxon>Nocardiaceae</taxon>
        <taxon>Nocardia</taxon>
    </lineage>
</organism>
<sequence length="1060" mass="109414">MSHADSVTTGGPTRPSTASSGALPGPAGGTRLPDPATLSSGFTEQVRRTPDAVAVAAGEHVLTYAELEDRVYALAARLAERGVGPETTVAVVLPRSVDLVVALHAVLVAGGAFVLLDPAAAQDRQRRTLALAAPVLLLTGADAPHPRGTGVPVIRLDENAPAPAAEPAGPAADNPAYLVVDLDGPSAVVIGHRAAHANAEWRARRFGVGEGDAVLWHAPLTSQLAVGEVLLALQTGARLVVPDTDARGDAPLLAATLHRTEATAVLLAPATLAALTELPEAERQLDALRVVLATGGPLSPRTAAALRMVSGATLWHSYSRPETGGEMTAHEVTGEDTEFVPLGAPADDVELFVLDHRLRPVGEGEVGELYVSGVQLARGYAKRTAATAAGFVANPAGPLGDRMFATGDLVRRTTTGDGYPAIEYTGRRSGAAAPAPGASPRRRGDTGLPLSGELVLDEFENQAAATPFDPALVFVPADAASATILTYGELDRRTNQLARHLLAREPAPEATVLLAVPRGVEFVLGLYAALKAGVAVVPVPPGADLDALAGAVAPAAVLTTAAAAPDPAGPPVIALDRFDGAGLSDEPLAPAERRGPLVADHTALLLYPGGAGHGVPVSHAALVHRLVGMQTRHGFDRDDVYLHRSATGGPAELDGYLLPLRVGATLILAAPGESADNAYLTGLIAGYGVTATDFTADRLREFADHLRRTGEAAAVASLRTVAILGDPVPASVVRAFGAVSAARLHHNYDRAEATVTLSYPVVPAADAGETLPVGVRDWNRRVYVLDRRMRPASPGVNGELYLAGTQLARGYRDAPADTADRFVANPFGSPGERMFRTGELARWETVGTRAALVRLGSVAGPDPDPAAHRGASMHARIGGGIGTRVAELARRYAVPPFAVVRAAVTVLLAQIGGTRDEESRVLSASLAEMLCAEPDPLVTSAAATVSESCAVTGPLGAVTLSYLDTGDTFGMPGLELTAVEFDGPPAPAGVQFIVSSHTDPDGHLGLEIEYSTDLFDTDTAARLLRRFARALGLLTNDPDASCGSFDLRSPAERAVGAPAL</sequence>
<dbReference type="InterPro" id="IPR000873">
    <property type="entry name" value="AMP-dep_synth/lig_dom"/>
</dbReference>
<dbReference type="Gene3D" id="3.30.559.30">
    <property type="entry name" value="Nonribosomal peptide synthetase, condensation domain"/>
    <property type="match status" value="1"/>
</dbReference>
<dbReference type="Pfam" id="PF00501">
    <property type="entry name" value="AMP-binding"/>
    <property type="match status" value="3"/>
</dbReference>
<evidence type="ECO:0000313" key="6">
    <source>
        <dbReference type="Proteomes" id="UP001601444"/>
    </source>
</evidence>
<dbReference type="SUPFAM" id="SSF52777">
    <property type="entry name" value="CoA-dependent acyltransferases"/>
    <property type="match status" value="1"/>
</dbReference>
<feature type="compositionally biased region" description="Low complexity" evidence="3">
    <location>
        <begin position="427"/>
        <end position="439"/>
    </location>
</feature>
<dbReference type="EMBL" id="JBIAMX010000005">
    <property type="protein sequence ID" value="MFF0543427.1"/>
    <property type="molecule type" value="Genomic_DNA"/>
</dbReference>
<feature type="region of interest" description="Disordered" evidence="3">
    <location>
        <begin position="419"/>
        <end position="449"/>
    </location>
</feature>